<evidence type="ECO:0000313" key="5">
    <source>
        <dbReference type="Proteomes" id="UP000321154"/>
    </source>
</evidence>
<evidence type="ECO:0008006" key="7">
    <source>
        <dbReference type="Google" id="ProtNLM"/>
    </source>
</evidence>
<dbReference type="Proteomes" id="UP000522688">
    <property type="component" value="Unassembled WGS sequence"/>
</dbReference>
<reference evidence="3 5" key="1">
    <citation type="submission" date="2019-07" db="EMBL/GenBank/DDBJ databases">
        <title>Whole genome shotgun sequence of Frigoribacterium faeni NBRC 103066.</title>
        <authorList>
            <person name="Hosoyama A."/>
            <person name="Uohara A."/>
            <person name="Ohji S."/>
            <person name="Ichikawa N."/>
        </authorList>
    </citation>
    <scope>NUCLEOTIDE SEQUENCE [LARGE SCALE GENOMIC DNA]</scope>
    <source>
        <strain evidence="3 5">NBRC 103066</strain>
    </source>
</reference>
<dbReference type="EMBL" id="BJUV01000007">
    <property type="protein sequence ID" value="GEK82654.1"/>
    <property type="molecule type" value="Genomic_DNA"/>
</dbReference>
<dbReference type="AlphaFoldDB" id="A0A7W3PJQ1"/>
<reference evidence="4 6" key="2">
    <citation type="submission" date="2020-07" db="EMBL/GenBank/DDBJ databases">
        <title>Sequencing the genomes of 1000 actinobacteria strains.</title>
        <authorList>
            <person name="Klenk H.-P."/>
        </authorList>
    </citation>
    <scope>NUCLEOTIDE SEQUENCE [LARGE SCALE GENOMIC DNA]</scope>
    <source>
        <strain evidence="4 6">DSM 10309</strain>
    </source>
</reference>
<dbReference type="EMBL" id="JACGWW010000003">
    <property type="protein sequence ID" value="MBA8814062.1"/>
    <property type="molecule type" value="Genomic_DNA"/>
</dbReference>
<evidence type="ECO:0000256" key="2">
    <source>
        <dbReference type="SAM" id="SignalP"/>
    </source>
</evidence>
<feature type="region of interest" description="Disordered" evidence="1">
    <location>
        <begin position="26"/>
        <end position="46"/>
    </location>
</feature>
<name>A0A7W3PJQ1_9MICO</name>
<dbReference type="InterPro" id="IPR013783">
    <property type="entry name" value="Ig-like_fold"/>
</dbReference>
<evidence type="ECO:0000256" key="1">
    <source>
        <dbReference type="SAM" id="MobiDB-lite"/>
    </source>
</evidence>
<dbReference type="OrthoDB" id="5107289at2"/>
<feature type="chain" id="PRO_5038438711" description="Bacterial Ig-like domain-containing protein" evidence="2">
    <location>
        <begin position="27"/>
        <end position="708"/>
    </location>
</feature>
<keyword evidence="5" id="KW-1185">Reference proteome</keyword>
<accession>A0A7W3PJQ1</accession>
<evidence type="ECO:0000313" key="6">
    <source>
        <dbReference type="Proteomes" id="UP000522688"/>
    </source>
</evidence>
<dbReference type="GO" id="GO:0005975">
    <property type="term" value="P:carbohydrate metabolic process"/>
    <property type="evidence" value="ECO:0007669"/>
    <property type="project" value="UniProtKB-ARBA"/>
</dbReference>
<protein>
    <recommendedName>
        <fullName evidence="7">Bacterial Ig-like domain-containing protein</fullName>
    </recommendedName>
</protein>
<keyword evidence="2" id="KW-0732">Signal</keyword>
<evidence type="ECO:0000313" key="4">
    <source>
        <dbReference type="EMBL" id="MBA8814062.1"/>
    </source>
</evidence>
<organism evidence="4 6">
    <name type="scientific">Frigoribacterium faeni</name>
    <dbReference type="NCBI Taxonomy" id="145483"/>
    <lineage>
        <taxon>Bacteria</taxon>
        <taxon>Bacillati</taxon>
        <taxon>Actinomycetota</taxon>
        <taxon>Actinomycetes</taxon>
        <taxon>Micrococcales</taxon>
        <taxon>Microbacteriaceae</taxon>
        <taxon>Frigoribacterium</taxon>
    </lineage>
</organism>
<feature type="signal peptide" evidence="2">
    <location>
        <begin position="1"/>
        <end position="26"/>
    </location>
</feature>
<dbReference type="RefSeq" id="WP_146853543.1">
    <property type="nucleotide sequence ID" value="NZ_BAAAHR010000006.1"/>
</dbReference>
<gene>
    <name evidence="4" type="ORF">FB463_002328</name>
    <name evidence="3" type="ORF">FFA01_09630</name>
</gene>
<dbReference type="Proteomes" id="UP000321154">
    <property type="component" value="Unassembled WGS sequence"/>
</dbReference>
<dbReference type="Gene3D" id="2.60.40.10">
    <property type="entry name" value="Immunoglobulins"/>
    <property type="match status" value="2"/>
</dbReference>
<sequence length="708" mass="73244">MKKLTTGLASASLAALALGAITPGVAAASPAPSPSPTADAGRSAGPAAPIVSRIEKHGADRIALLGVAPWAEQVRMQFDGGGSVEPVTDGRYTFLIDKTHLGKTATLTSFAGGIEGESIDVALTLDEDAAPGIIPVMPRVLGVSKDSQGVFVIEGTVTYDPLQFDQLEVTASTGGMPIRSVPDVNGTFTLTIPAEFAGRQIGVQAHLGNKSSAVDTIDLLETRPNTASDTHPLAILSPWAGAELAEPAVTFSGVAIPNSQIVVTNDAETDQRFATLCETNVLANGKWTCDSPRLPDGEYSATVTEKPTWSSVTEQTEGSSFSIVHGDWKPAAPALPHLSSITDSGDHLIVRVVIPGASRASLEVGEHRDEQQGINGRFSFWVEKSLAGQTATVAGLVDQSVGKALDIPLTPIADTITPAPLTAPVIHHVADEGGHVYLEGTTGYAPFEFFTPGVIAKKDGKLIGSTELTYNGAFILRLDEEYVGDEIELFSTRNLELSTATELVVAETEKNSAPETFPLEVTSPADGATVPATSPTFTGEGIPGAKVRVEDTTAADKAPVLVCGADVLADGTWSCEAEKPLAHGEHTTTVTEAPFWVSAGTPTTTRGFTIGDADSDDEAPIVVTTPADGSTFLAGSDVTFTGTATPGADIALHLGYGLAPVIGTADAEGDWSVSRWLGNAPYTATVIQSKNGKQLSGAHTGPTITPAS</sequence>
<proteinExistence type="predicted"/>
<evidence type="ECO:0000313" key="3">
    <source>
        <dbReference type="EMBL" id="GEK82654.1"/>
    </source>
</evidence>
<comment type="caution">
    <text evidence="4">The sequence shown here is derived from an EMBL/GenBank/DDBJ whole genome shotgun (WGS) entry which is preliminary data.</text>
</comment>